<feature type="domain" description="IQCH-like ATP-grasp" evidence="2">
    <location>
        <begin position="257"/>
        <end position="392"/>
    </location>
</feature>
<name>A0ABD3R935_9STRA</name>
<dbReference type="AlphaFoldDB" id="A0ABD3R935"/>
<evidence type="ECO:0000313" key="4">
    <source>
        <dbReference type="Proteomes" id="UP001530377"/>
    </source>
</evidence>
<comment type="caution">
    <text evidence="3">The sequence shown here is derived from an EMBL/GenBank/DDBJ whole genome shotgun (WGS) entry which is preliminary data.</text>
</comment>
<gene>
    <name evidence="3" type="ORF">ACHAXA_001277</name>
</gene>
<dbReference type="Pfam" id="PF18105">
    <property type="entry name" value="PGM1_C"/>
    <property type="match status" value="1"/>
</dbReference>
<proteinExistence type="predicted"/>
<evidence type="ECO:0000313" key="3">
    <source>
        <dbReference type="EMBL" id="KAL3809449.1"/>
    </source>
</evidence>
<feature type="domain" description="PGM1 C-terminal" evidence="1">
    <location>
        <begin position="437"/>
        <end position="476"/>
    </location>
</feature>
<protein>
    <recommendedName>
        <fullName evidence="5">ATP-grasp domain-containing protein</fullName>
    </recommendedName>
</protein>
<dbReference type="PANTHER" id="PTHR14465:SF0">
    <property type="entry name" value="IQ DOMAIN-CONTAINING PROTEIN H"/>
    <property type="match status" value="1"/>
</dbReference>
<sequence length="503" mass="56601">MQCAATTHYWEIEDKDVIVIPSLSLNAHELQNISGVGHYEAERMLYVLLALGKSRTRVIYVTSSPLDHGIADYYVGLLPSEIRQDARGRVTFMSVCDVDTGRSLAEKICMRPRLLNRLRSMVRPETTVLNVLRGTRHEMRISNELGIPVYSARPGDQSYGSKSGSRALFDRLRIPCADGTSVACFDVEDLITQILEVTLRNPTAMRGVVKLDEGFSGKGNAVMDLGRIRRVDVTDIARLRLAARGALENMDFCCRGRTWDDYEDEIRRMGAIFELFVEGEITASPSVQVVVNEDYSVSVVSTHEQILDNQVYVGCRFPADEAYRRELMRYGKLVGEFFAERRITDHFSVDFICVRHPTSFAWEVYAIEINLRVTGTTHPWMTLKLLTHGSTDETSGVYYSDTHQVRCYVSSDCIQGESLRHLVPMDIKEIFEARKDLNWCPERQMGVVCHLLGCVSENGKIGMTSIADTPEGAQRQFDQAVSFLLSESDSSSALVTPPRHLSD</sequence>
<dbReference type="Pfam" id="PF24923">
    <property type="entry name" value="ATP-grasp_IQCH"/>
    <property type="match status" value="1"/>
</dbReference>
<accession>A0ABD3R935</accession>
<organism evidence="3 4">
    <name type="scientific">Cyclostephanos tholiformis</name>
    <dbReference type="NCBI Taxonomy" id="382380"/>
    <lineage>
        <taxon>Eukaryota</taxon>
        <taxon>Sar</taxon>
        <taxon>Stramenopiles</taxon>
        <taxon>Ochrophyta</taxon>
        <taxon>Bacillariophyta</taxon>
        <taxon>Coscinodiscophyceae</taxon>
        <taxon>Thalassiosirophycidae</taxon>
        <taxon>Stephanodiscales</taxon>
        <taxon>Stephanodiscaceae</taxon>
        <taxon>Cyclostephanos</taxon>
    </lineage>
</organism>
<dbReference type="InterPro" id="IPR056855">
    <property type="entry name" value="ATP-grasp_IQCH"/>
</dbReference>
<dbReference type="Proteomes" id="UP001530377">
    <property type="component" value="Unassembled WGS sequence"/>
</dbReference>
<keyword evidence="4" id="KW-1185">Reference proteome</keyword>
<dbReference type="PANTHER" id="PTHR14465">
    <property type="entry name" value="IQ DOMAIN-CONTAINING PROTEIN H"/>
    <property type="match status" value="1"/>
</dbReference>
<dbReference type="SUPFAM" id="SSF56059">
    <property type="entry name" value="Glutathione synthetase ATP-binding domain-like"/>
    <property type="match status" value="1"/>
</dbReference>
<dbReference type="Gene3D" id="3.30.470.20">
    <property type="entry name" value="ATP-grasp fold, B domain"/>
    <property type="match status" value="1"/>
</dbReference>
<reference evidence="3 4" key="1">
    <citation type="submission" date="2024-10" db="EMBL/GenBank/DDBJ databases">
        <title>Updated reference genomes for cyclostephanoid diatoms.</title>
        <authorList>
            <person name="Roberts W.R."/>
            <person name="Alverson A.J."/>
        </authorList>
    </citation>
    <scope>NUCLEOTIDE SEQUENCE [LARGE SCALE GENOMIC DNA]</scope>
    <source>
        <strain evidence="3 4">AJA228-03</strain>
    </source>
</reference>
<dbReference type="EMBL" id="JALLPB020000405">
    <property type="protein sequence ID" value="KAL3809449.1"/>
    <property type="molecule type" value="Genomic_DNA"/>
</dbReference>
<evidence type="ECO:0000259" key="1">
    <source>
        <dbReference type="Pfam" id="PF18105"/>
    </source>
</evidence>
<dbReference type="InterPro" id="IPR041356">
    <property type="entry name" value="PGM1_C"/>
</dbReference>
<evidence type="ECO:0000259" key="2">
    <source>
        <dbReference type="Pfam" id="PF24923"/>
    </source>
</evidence>
<dbReference type="InterPro" id="IPR038752">
    <property type="entry name" value="IQCH"/>
</dbReference>
<evidence type="ECO:0008006" key="5">
    <source>
        <dbReference type="Google" id="ProtNLM"/>
    </source>
</evidence>